<proteinExistence type="predicted"/>
<protein>
    <submittedName>
        <fullName evidence="2">Uncharacterized protein</fullName>
    </submittedName>
</protein>
<dbReference type="AlphaFoldDB" id="A0A2M7QDZ4"/>
<reference evidence="3" key="1">
    <citation type="submission" date="2017-09" db="EMBL/GenBank/DDBJ databases">
        <title>Depth-based differentiation of microbial function through sediment-hosted aquifers and enrichment of novel symbionts in the deep terrestrial subsurface.</title>
        <authorList>
            <person name="Probst A.J."/>
            <person name="Ladd B."/>
            <person name="Jarett J.K."/>
            <person name="Geller-Mcgrath D.E."/>
            <person name="Sieber C.M.K."/>
            <person name="Emerson J.B."/>
            <person name="Anantharaman K."/>
            <person name="Thomas B.C."/>
            <person name="Malmstrom R."/>
            <person name="Stieglmeier M."/>
            <person name="Klingl A."/>
            <person name="Woyke T."/>
            <person name="Ryan C.M."/>
            <person name="Banfield J.F."/>
        </authorList>
    </citation>
    <scope>NUCLEOTIDE SEQUENCE [LARGE SCALE GENOMIC DNA]</scope>
</reference>
<feature type="region of interest" description="Disordered" evidence="1">
    <location>
        <begin position="68"/>
        <end position="118"/>
    </location>
</feature>
<evidence type="ECO:0000313" key="2">
    <source>
        <dbReference type="EMBL" id="PIY69137.1"/>
    </source>
</evidence>
<feature type="compositionally biased region" description="Pro residues" evidence="1">
    <location>
        <begin position="76"/>
        <end position="102"/>
    </location>
</feature>
<dbReference type="EMBL" id="PFLF01000049">
    <property type="protein sequence ID" value="PIY69137.1"/>
    <property type="molecule type" value="Genomic_DNA"/>
</dbReference>
<organism evidence="2 3">
    <name type="scientific">Candidatus Roizmanbacteria bacterium CG_4_10_14_0_8_um_filter_39_9</name>
    <dbReference type="NCBI Taxonomy" id="1974829"/>
    <lineage>
        <taxon>Bacteria</taxon>
        <taxon>Candidatus Roizmaniibacteriota</taxon>
    </lineage>
</organism>
<sequence length="136" mass="14487">MKNAHKIVAGVIGGLTVMAGQTQGAVINPNTSINTNTIQRFNTVNPSPTTVTNFKDISVIDTNINTSRIQITSKPSPTPTVKPTPKPTAKPTPKPTAKPTPKPTAKATPKPTPKQGFASIGLFQTIQNLFRGWFGR</sequence>
<evidence type="ECO:0000256" key="1">
    <source>
        <dbReference type="SAM" id="MobiDB-lite"/>
    </source>
</evidence>
<evidence type="ECO:0000313" key="3">
    <source>
        <dbReference type="Proteomes" id="UP000230108"/>
    </source>
</evidence>
<gene>
    <name evidence="2" type="ORF">COY90_02240</name>
</gene>
<comment type="caution">
    <text evidence="2">The sequence shown here is derived from an EMBL/GenBank/DDBJ whole genome shotgun (WGS) entry which is preliminary data.</text>
</comment>
<dbReference type="Proteomes" id="UP000230108">
    <property type="component" value="Unassembled WGS sequence"/>
</dbReference>
<name>A0A2M7QDZ4_9BACT</name>
<accession>A0A2M7QDZ4</accession>